<keyword evidence="9" id="KW-1185">Reference proteome</keyword>
<feature type="domain" description="RagB/SusD" evidence="6">
    <location>
        <begin position="351"/>
        <end position="493"/>
    </location>
</feature>
<evidence type="ECO:0000259" key="7">
    <source>
        <dbReference type="Pfam" id="PF14322"/>
    </source>
</evidence>
<dbReference type="SUPFAM" id="SSF48452">
    <property type="entry name" value="TPR-like"/>
    <property type="match status" value="1"/>
</dbReference>
<name>A0A364Y8W0_9BACT</name>
<dbReference type="InterPro" id="IPR012944">
    <property type="entry name" value="SusD_RagB_dom"/>
</dbReference>
<comment type="caution">
    <text evidence="8">The sequence shown here is derived from an EMBL/GenBank/DDBJ whole genome shotgun (WGS) entry which is preliminary data.</text>
</comment>
<dbReference type="GO" id="GO:0009279">
    <property type="term" value="C:cell outer membrane"/>
    <property type="evidence" value="ECO:0007669"/>
    <property type="project" value="UniProtKB-SubCell"/>
</dbReference>
<dbReference type="CDD" id="cd08977">
    <property type="entry name" value="SusD"/>
    <property type="match status" value="1"/>
</dbReference>
<evidence type="ECO:0000256" key="5">
    <source>
        <dbReference type="ARBA" id="ARBA00023237"/>
    </source>
</evidence>
<comment type="subcellular location">
    <subcellularLocation>
        <location evidence="1">Cell outer membrane</location>
    </subcellularLocation>
</comment>
<dbReference type="OrthoDB" id="5694214at2"/>
<dbReference type="InterPro" id="IPR011990">
    <property type="entry name" value="TPR-like_helical_dom_sf"/>
</dbReference>
<accession>A0A364Y8W0</accession>
<dbReference type="Gene3D" id="1.25.40.390">
    <property type="match status" value="1"/>
</dbReference>
<protein>
    <recommendedName>
        <fullName evidence="10">RagB/SusD family nutrient uptake outer membrane protein</fullName>
    </recommendedName>
</protein>
<keyword evidence="3" id="KW-0732">Signal</keyword>
<proteinExistence type="inferred from homology"/>
<feature type="domain" description="SusD-like N-terminal" evidence="7">
    <location>
        <begin position="84"/>
        <end position="230"/>
    </location>
</feature>
<dbReference type="PROSITE" id="PS51257">
    <property type="entry name" value="PROKAR_LIPOPROTEIN"/>
    <property type="match status" value="1"/>
</dbReference>
<evidence type="ECO:0000256" key="3">
    <source>
        <dbReference type="ARBA" id="ARBA00022729"/>
    </source>
</evidence>
<evidence type="ECO:0000256" key="2">
    <source>
        <dbReference type="ARBA" id="ARBA00006275"/>
    </source>
</evidence>
<keyword evidence="5" id="KW-0998">Cell outer membrane</keyword>
<dbReference type="AlphaFoldDB" id="A0A364Y8W0"/>
<dbReference type="Pfam" id="PF14322">
    <property type="entry name" value="SusD-like_3"/>
    <property type="match status" value="1"/>
</dbReference>
<comment type="similarity">
    <text evidence="2">Belongs to the SusD family.</text>
</comment>
<organism evidence="8 9">
    <name type="scientific">Pseudochryseolinea flava</name>
    <dbReference type="NCBI Taxonomy" id="2059302"/>
    <lineage>
        <taxon>Bacteria</taxon>
        <taxon>Pseudomonadati</taxon>
        <taxon>Bacteroidota</taxon>
        <taxon>Cytophagia</taxon>
        <taxon>Cytophagales</taxon>
        <taxon>Fulvivirgaceae</taxon>
        <taxon>Pseudochryseolinea</taxon>
    </lineage>
</organism>
<evidence type="ECO:0000256" key="4">
    <source>
        <dbReference type="ARBA" id="ARBA00023136"/>
    </source>
</evidence>
<evidence type="ECO:0000313" key="9">
    <source>
        <dbReference type="Proteomes" id="UP000251889"/>
    </source>
</evidence>
<evidence type="ECO:0000259" key="6">
    <source>
        <dbReference type="Pfam" id="PF07980"/>
    </source>
</evidence>
<dbReference type="Pfam" id="PF07980">
    <property type="entry name" value="SusD_RagB"/>
    <property type="match status" value="1"/>
</dbReference>
<evidence type="ECO:0000313" key="8">
    <source>
        <dbReference type="EMBL" id="RAW02290.1"/>
    </source>
</evidence>
<dbReference type="EMBL" id="QMFY01000002">
    <property type="protein sequence ID" value="RAW02290.1"/>
    <property type="molecule type" value="Genomic_DNA"/>
</dbReference>
<evidence type="ECO:0000256" key="1">
    <source>
        <dbReference type="ARBA" id="ARBA00004442"/>
    </source>
</evidence>
<dbReference type="RefSeq" id="WP_112746113.1">
    <property type="nucleotide sequence ID" value="NZ_QMFY01000002.1"/>
</dbReference>
<keyword evidence="4" id="KW-0472">Membrane</keyword>
<reference evidence="8 9" key="1">
    <citation type="submission" date="2018-06" db="EMBL/GenBank/DDBJ databases">
        <title>Chryseolinea flavus sp. nov., a member of the phylum Bacteroidetes isolated from soil.</title>
        <authorList>
            <person name="Li Y."/>
            <person name="Wang J."/>
        </authorList>
    </citation>
    <scope>NUCLEOTIDE SEQUENCE [LARGE SCALE GENOMIC DNA]</scope>
    <source>
        <strain evidence="8 9">SDU1-6</strain>
    </source>
</reference>
<dbReference type="Proteomes" id="UP000251889">
    <property type="component" value="Unassembled WGS sequence"/>
</dbReference>
<dbReference type="InterPro" id="IPR033985">
    <property type="entry name" value="SusD-like_N"/>
</dbReference>
<gene>
    <name evidence="8" type="ORF">DQQ10_07075</name>
</gene>
<sequence length="497" mass="57574">MKKIFKSFVAAIIMVMVVSCDDFLDRQPQSVAVDEKFWATETEAEAGLQGGYSLLREALGNVMAYWAYGDIPTDEFSDVAGYDYEPVRQYNLALSIPAAEVWRPMKRYRDWTFFYRVIDQSNRAIERIAQIPDNKFTRSDKNHLIGEAYFLRAFTYFYMTRIWGEVPLIVEAYNDPLTASFYVARSTEQEVHTQIGADIDKAIELLTEERRGRAGSRANRAVAYALKAHFEAWKGNYENVITALNSFEQEGSNYGYGPRDEQRFLDRYWLGNTVDNVFFIPKLKEDNEWGSRWGGGIDSEIGNNTGVWVGDDRYHVDPKEAPSWQVNKTRLASLYTEEDARYKYGFKFTEETFNFPVVMKYLNFTVGNEPWVSRYSYVINIFRYTELRLLKAEALAAIGDGSAETILNEVRSANDLDSWDGVGSLYEAVMEERARELFLEGHRFYDMVRMAKHKNVFKFNNMSPEDFNAGKYFWPVDPTLFINNTALKQTTFWSSEL</sequence>
<evidence type="ECO:0008006" key="10">
    <source>
        <dbReference type="Google" id="ProtNLM"/>
    </source>
</evidence>